<keyword evidence="6 10" id="KW-0786">Thiamine pyrophosphate</keyword>
<comment type="function">
    <text evidence="8">The pyruvate dehydrogenase complex catalyzes the overall conversion of pyruvate to acetyl-CoA and CO(2). It contains multiple copies of three enzymatic components: pyruvate dehydrogenase (E1), dihydrolipoamide acetyltransferase (E2) and lipoamide dehydrogenase (E3).</text>
</comment>
<evidence type="ECO:0000256" key="7">
    <source>
        <dbReference type="ARBA" id="ARBA00023317"/>
    </source>
</evidence>
<organism evidence="12 13">
    <name type="scientific">Candidatus Hydrogenosomobacter endosymbioticus</name>
    <dbReference type="NCBI Taxonomy" id="2558174"/>
    <lineage>
        <taxon>Bacteria</taxon>
        <taxon>Pseudomonadati</taxon>
        <taxon>Pseudomonadota</taxon>
        <taxon>Alphaproteobacteria</taxon>
        <taxon>Holosporales</taxon>
        <taxon>Holosporaceae</taxon>
        <taxon>Candidatus Hydrogenosomobacter</taxon>
    </lineage>
</organism>
<evidence type="ECO:0000313" key="13">
    <source>
        <dbReference type="Proteomes" id="UP001320209"/>
    </source>
</evidence>
<gene>
    <name evidence="10 12" type="primary">pdhA</name>
    <name evidence="12" type="ORF">HYD_0570</name>
</gene>
<feature type="domain" description="Dehydrogenase E1 component" evidence="11">
    <location>
        <begin position="32"/>
        <end position="327"/>
    </location>
</feature>
<dbReference type="PANTHER" id="PTHR11516:SF60">
    <property type="entry name" value="PYRUVATE DEHYDROGENASE E1 COMPONENT SUBUNIT ALPHA"/>
    <property type="match status" value="1"/>
</dbReference>
<comment type="catalytic activity">
    <reaction evidence="9 10">
        <text>N(6)-[(R)-lipoyl]-L-lysyl-[protein] + pyruvate + H(+) = N(6)-[(R)-S(8)-acetyldihydrolipoyl]-L-lysyl-[protein] + CO2</text>
        <dbReference type="Rhea" id="RHEA:19189"/>
        <dbReference type="Rhea" id="RHEA-COMP:10474"/>
        <dbReference type="Rhea" id="RHEA-COMP:10478"/>
        <dbReference type="ChEBI" id="CHEBI:15361"/>
        <dbReference type="ChEBI" id="CHEBI:15378"/>
        <dbReference type="ChEBI" id="CHEBI:16526"/>
        <dbReference type="ChEBI" id="CHEBI:83099"/>
        <dbReference type="ChEBI" id="CHEBI:83111"/>
        <dbReference type="EC" id="1.2.4.1"/>
    </reaction>
</comment>
<evidence type="ECO:0000256" key="9">
    <source>
        <dbReference type="ARBA" id="ARBA00051231"/>
    </source>
</evidence>
<dbReference type="CDD" id="cd02000">
    <property type="entry name" value="TPP_E1_PDC_ADC_BCADC"/>
    <property type="match status" value="1"/>
</dbReference>
<dbReference type="Gene3D" id="3.40.50.970">
    <property type="match status" value="1"/>
</dbReference>
<dbReference type="InterPro" id="IPR050642">
    <property type="entry name" value="PDH_E1_Alpha_Subunit"/>
</dbReference>
<name>A0ABM7V840_9PROT</name>
<proteinExistence type="predicted"/>
<sequence length="344" mass="38218">MSVSNAPWESFEFLENRAVCLSELSAEKIYYSMRLIRNFEDKSAQMYSRGKIVGFCHLYSGQESIAVGTCLASEELDTMITSYRSRGHLLAKKVDPGALMAELFGKIDGCSKGKGGAMHMFCKEKNFYGGNGIVGAQTSIGTGLALSHKYNNDGGVSLIFLGDGAANQGQFFESLNMAALWKLPAIYVIENNRYAMGTSVSRACAGELYKRGEPFGIQGLRIDATDVVNVYDVTKQALSYVRKHSQPLVIEMMTYRFRGHSMSDPGTYRTAEELELAKKTMDPIEIFKNTAKKNKLLNDADFDLIDAKVQKEIDDATEFAENSEFPNNTELYTDITASNWFNHS</sequence>
<comment type="cofactor">
    <cofactor evidence="1 10">
        <name>thiamine diphosphate</name>
        <dbReference type="ChEBI" id="CHEBI:58937"/>
    </cofactor>
</comment>
<dbReference type="EC" id="1.2.4.1" evidence="3 10"/>
<evidence type="ECO:0000256" key="2">
    <source>
        <dbReference type="ARBA" id="ARBA00011870"/>
    </source>
</evidence>
<dbReference type="InterPro" id="IPR029061">
    <property type="entry name" value="THDP-binding"/>
</dbReference>
<dbReference type="NCBIfam" id="TIGR03182">
    <property type="entry name" value="PDH_E1_alph_y"/>
    <property type="match status" value="1"/>
</dbReference>
<evidence type="ECO:0000313" key="12">
    <source>
        <dbReference type="EMBL" id="BDB95924.1"/>
    </source>
</evidence>
<keyword evidence="13" id="KW-1185">Reference proteome</keyword>
<evidence type="ECO:0000256" key="8">
    <source>
        <dbReference type="ARBA" id="ARBA00025211"/>
    </source>
</evidence>
<dbReference type="Proteomes" id="UP001320209">
    <property type="component" value="Chromosome"/>
</dbReference>
<evidence type="ECO:0000256" key="4">
    <source>
        <dbReference type="ARBA" id="ARBA00014159"/>
    </source>
</evidence>
<dbReference type="PANTHER" id="PTHR11516">
    <property type="entry name" value="PYRUVATE DEHYDROGENASE E1 COMPONENT, ALPHA SUBUNIT BACTERIAL AND ORGANELLAR"/>
    <property type="match status" value="1"/>
</dbReference>
<protein>
    <recommendedName>
        <fullName evidence="4 10">Pyruvate dehydrogenase E1 component subunit alpha</fullName>
        <ecNumber evidence="3 10">1.2.4.1</ecNumber>
    </recommendedName>
</protein>
<dbReference type="RefSeq" id="WP_236865166.1">
    <property type="nucleotide sequence ID" value="NZ_AP025225.1"/>
</dbReference>
<evidence type="ECO:0000256" key="6">
    <source>
        <dbReference type="ARBA" id="ARBA00023052"/>
    </source>
</evidence>
<evidence type="ECO:0000256" key="5">
    <source>
        <dbReference type="ARBA" id="ARBA00023002"/>
    </source>
</evidence>
<reference evidence="12" key="1">
    <citation type="submission" date="2021-10" db="EMBL/GenBank/DDBJ databases">
        <title>Genome Sequence of The Candidatus Hydrogeosomobacter endosymbioticus, an Intracellular Bacterial Symbiont of the Anaerobic Ciliate GW7.</title>
        <authorList>
            <person name="Shiohama Y."/>
            <person name="Shinzato N."/>
        </authorList>
    </citation>
    <scope>NUCLEOTIDE SEQUENCE [LARGE SCALE GENOMIC DNA]</scope>
    <source>
        <strain evidence="12">200920</strain>
    </source>
</reference>
<dbReference type="EMBL" id="AP025225">
    <property type="protein sequence ID" value="BDB95924.1"/>
    <property type="molecule type" value="Genomic_DNA"/>
</dbReference>
<evidence type="ECO:0000256" key="1">
    <source>
        <dbReference type="ARBA" id="ARBA00001964"/>
    </source>
</evidence>
<keyword evidence="5 10" id="KW-0560">Oxidoreductase</keyword>
<comment type="subunit">
    <text evidence="2 10">Heterodimer of an alpha and a beta chain.</text>
</comment>
<dbReference type="InterPro" id="IPR017597">
    <property type="entry name" value="Pyrv_DH_E1_asu_subgrp-y"/>
</dbReference>
<evidence type="ECO:0000256" key="3">
    <source>
        <dbReference type="ARBA" id="ARBA00012281"/>
    </source>
</evidence>
<dbReference type="InterPro" id="IPR001017">
    <property type="entry name" value="DH_E1"/>
</dbReference>
<evidence type="ECO:0000256" key="10">
    <source>
        <dbReference type="RuleBase" id="RU361139"/>
    </source>
</evidence>
<evidence type="ECO:0000259" key="11">
    <source>
        <dbReference type="Pfam" id="PF00676"/>
    </source>
</evidence>
<accession>A0ABM7V840</accession>
<dbReference type="SUPFAM" id="SSF52518">
    <property type="entry name" value="Thiamin diphosphate-binding fold (THDP-binding)"/>
    <property type="match status" value="1"/>
</dbReference>
<dbReference type="Pfam" id="PF00676">
    <property type="entry name" value="E1_dh"/>
    <property type="match status" value="1"/>
</dbReference>
<keyword evidence="7 10" id="KW-0670">Pyruvate</keyword>